<evidence type="ECO:0000313" key="1">
    <source>
        <dbReference type="EMBL" id="KII81808.1"/>
    </source>
</evidence>
<organism evidence="1 2">
    <name type="scientific">Vibrio renipiscarius</name>
    <dbReference type="NCBI Taxonomy" id="1461322"/>
    <lineage>
        <taxon>Bacteria</taxon>
        <taxon>Pseudomonadati</taxon>
        <taxon>Pseudomonadota</taxon>
        <taxon>Gammaproteobacteria</taxon>
        <taxon>Vibrionales</taxon>
        <taxon>Vibrionaceae</taxon>
        <taxon>Vibrio</taxon>
    </lineage>
</organism>
<keyword evidence="1" id="KW-0456">Lyase</keyword>
<dbReference type="Proteomes" id="UP000031672">
    <property type="component" value="Unassembled WGS sequence"/>
</dbReference>
<dbReference type="AlphaFoldDB" id="A0A0C2KHH7"/>
<keyword evidence="2" id="KW-1185">Reference proteome</keyword>
<reference evidence="1 2" key="1">
    <citation type="submission" date="2014-11" db="EMBL/GenBank/DDBJ databases">
        <title>Draft Genome Sequence of Vibrio piscirenalis strains CECT 8603T and CECT 8604, two marine Gammaproteobacterium isolated from cultured gilthead sea bream (Sparus aurata).</title>
        <authorList>
            <person name="Arahal D.R."/>
            <person name="Rodrigo-Torres L."/>
            <person name="Lucena T."/>
            <person name="Pujalte M.J."/>
        </authorList>
    </citation>
    <scope>NUCLEOTIDE SEQUENCE [LARGE SCALE GENOMIC DNA]</scope>
    <source>
        <strain evidence="1 2">DCR 1-4-2</strain>
    </source>
</reference>
<dbReference type="OrthoDB" id="9179860at2"/>
<dbReference type="SUPFAM" id="SSF54593">
    <property type="entry name" value="Glyoxalase/Bleomycin resistance protein/Dihydroxybiphenyl dioxygenase"/>
    <property type="match status" value="1"/>
</dbReference>
<name>A0A0C2KHH7_9VIBR</name>
<dbReference type="GO" id="GO:0016829">
    <property type="term" value="F:lyase activity"/>
    <property type="evidence" value="ECO:0007669"/>
    <property type="project" value="UniProtKB-KW"/>
</dbReference>
<dbReference type="STRING" id="1461322.OJ16_00970"/>
<proteinExistence type="predicted"/>
<gene>
    <name evidence="1" type="ORF">OJ16_00970</name>
</gene>
<dbReference type="Gene3D" id="3.10.180.10">
    <property type="entry name" value="2,3-Dihydroxybiphenyl 1,2-Dioxygenase, domain 1"/>
    <property type="match status" value="1"/>
</dbReference>
<comment type="caution">
    <text evidence="1">The sequence shown here is derived from an EMBL/GenBank/DDBJ whole genome shotgun (WGS) entry which is preliminary data.</text>
</comment>
<accession>A0A0C2NNW2</accession>
<sequence length="142" mass="16662">MKSYLEHANISVADPKLTIEFLLTAIPEWRVRGQGTYLNDLDEEVEWFHIGDDAFYIAVDNLAKGSALHWTQRFTGLNHLGFAVPNVEELVQRLKQGGYEMDHWGAEHPHRKNVYYQDAHAMQFEFVEYYSPRSEERNDYLL</sequence>
<protein>
    <submittedName>
        <fullName evidence="1">Lactoylglutathione lyase</fullName>
    </submittedName>
</protein>
<dbReference type="InterPro" id="IPR029068">
    <property type="entry name" value="Glyas_Bleomycin-R_OHBP_Dase"/>
</dbReference>
<evidence type="ECO:0000313" key="2">
    <source>
        <dbReference type="Proteomes" id="UP000031672"/>
    </source>
</evidence>
<dbReference type="EMBL" id="JTKH01000003">
    <property type="protein sequence ID" value="KII81808.1"/>
    <property type="molecule type" value="Genomic_DNA"/>
</dbReference>
<dbReference type="RefSeq" id="WP_040986500.1">
    <property type="nucleotide sequence ID" value="NZ_JTKH01000003.1"/>
</dbReference>
<accession>A0A0C2KHH7</accession>